<evidence type="ECO:0000313" key="1">
    <source>
        <dbReference type="EMBL" id="KAJ4326665.1"/>
    </source>
</evidence>
<keyword evidence="2" id="KW-1185">Reference proteome</keyword>
<dbReference type="Proteomes" id="UP001140502">
    <property type="component" value="Unassembled WGS sequence"/>
</dbReference>
<dbReference type="EMBL" id="JAPEUR010000038">
    <property type="protein sequence ID" value="KAJ4326665.1"/>
    <property type="molecule type" value="Genomic_DNA"/>
</dbReference>
<evidence type="ECO:0000313" key="2">
    <source>
        <dbReference type="Proteomes" id="UP001140502"/>
    </source>
</evidence>
<reference evidence="1" key="1">
    <citation type="submission" date="2022-10" db="EMBL/GenBank/DDBJ databases">
        <title>Tapping the CABI collections for fungal endophytes: first genome assemblies for Collariella, Neodidymelliopsis, Ascochyta clinopodiicola, Didymella pomorum, Didymosphaeria variabile, Neocosmospora piperis and Neocucurbitaria cava.</title>
        <authorList>
            <person name="Hill R."/>
        </authorList>
    </citation>
    <scope>NUCLEOTIDE SEQUENCE</scope>
    <source>
        <strain evidence="1">IMI 366586</strain>
    </source>
</reference>
<comment type="caution">
    <text evidence="1">The sequence shown here is derived from an EMBL/GenBank/DDBJ whole genome shotgun (WGS) entry which is preliminary data.</text>
</comment>
<organism evidence="1 2">
    <name type="scientific">Fusarium piperis</name>
    <dbReference type="NCBI Taxonomy" id="1435070"/>
    <lineage>
        <taxon>Eukaryota</taxon>
        <taxon>Fungi</taxon>
        <taxon>Dikarya</taxon>
        <taxon>Ascomycota</taxon>
        <taxon>Pezizomycotina</taxon>
        <taxon>Sordariomycetes</taxon>
        <taxon>Hypocreomycetidae</taxon>
        <taxon>Hypocreales</taxon>
        <taxon>Nectriaceae</taxon>
        <taxon>Fusarium</taxon>
        <taxon>Fusarium solani species complex</taxon>
    </lineage>
</organism>
<dbReference type="OrthoDB" id="5033794at2759"/>
<gene>
    <name evidence="1" type="ORF">N0V84_002890</name>
</gene>
<proteinExistence type="predicted"/>
<sequence>MAHPADTVFHTLELAQQIVHYLQEKDLFTALRITKALWESKEPVSAWREYIRRFGYKDNFIDQYADRYHLRDIYHRICRSCDAVSRGTKPKCKRIDLREEVPDNRLVSMGNQDVHYIFRQCKRDGTDVYTLDFEGAHLMYRQPSIWPLRCFDNPPRFLGCEGGQVVARNVKDWSLSGSFGDWYLLQDWWTQGRHVLGYYQVQEGDEETTIFEVWDAHGVKRGELIHPEGGRMVRDAEDLGENLMATETERQIKVWDLETLKCVYEYTVPEEDPYAMVHLYQNVIIYTPRVGLRFTEFWTTDGSPITKARAELVTHAQKLWCKFSDGTMVTYPWDLTLCDQEGAELYARYYSSEEHEPFKLDAGILLDRFFFTVFNIIDFGEGDSVVRPAELRIYAKDGEELGSQILNKGDRNHRWFVDIFGRLVFLYLNPRDSVEELEVVDFCRWVKVAKRKD</sequence>
<dbReference type="AlphaFoldDB" id="A0A9W8WIU4"/>
<protein>
    <submittedName>
        <fullName evidence="1">Uncharacterized protein</fullName>
    </submittedName>
</protein>
<name>A0A9W8WIU4_9HYPO</name>
<accession>A0A9W8WIU4</accession>